<organism evidence="1 2">
    <name type="scientific">Crotalus adamanteus</name>
    <name type="common">Eastern diamondback rattlesnake</name>
    <dbReference type="NCBI Taxonomy" id="8729"/>
    <lineage>
        <taxon>Eukaryota</taxon>
        <taxon>Metazoa</taxon>
        <taxon>Chordata</taxon>
        <taxon>Craniata</taxon>
        <taxon>Vertebrata</taxon>
        <taxon>Euteleostomi</taxon>
        <taxon>Lepidosauria</taxon>
        <taxon>Squamata</taxon>
        <taxon>Bifurcata</taxon>
        <taxon>Unidentata</taxon>
        <taxon>Episquamata</taxon>
        <taxon>Toxicofera</taxon>
        <taxon>Serpentes</taxon>
        <taxon>Colubroidea</taxon>
        <taxon>Viperidae</taxon>
        <taxon>Crotalinae</taxon>
        <taxon>Crotalus</taxon>
    </lineage>
</organism>
<dbReference type="EMBL" id="JAOTOJ010000002">
    <property type="protein sequence ID" value="KAK9408278.1"/>
    <property type="molecule type" value="Genomic_DNA"/>
</dbReference>
<proteinExistence type="predicted"/>
<protein>
    <submittedName>
        <fullName evidence="1">Uncharacterized protein</fullName>
    </submittedName>
</protein>
<feature type="non-terminal residue" evidence="1">
    <location>
        <position position="1"/>
    </location>
</feature>
<comment type="caution">
    <text evidence="1">The sequence shown here is derived from an EMBL/GenBank/DDBJ whole genome shotgun (WGS) entry which is preliminary data.</text>
</comment>
<evidence type="ECO:0000313" key="1">
    <source>
        <dbReference type="EMBL" id="KAK9408278.1"/>
    </source>
</evidence>
<name>A0AAW1C1P4_CROAD</name>
<evidence type="ECO:0000313" key="2">
    <source>
        <dbReference type="Proteomes" id="UP001474421"/>
    </source>
</evidence>
<keyword evidence="2" id="KW-1185">Reference proteome</keyword>
<sequence>FSHLQNIVIEDHQGKIIPFWSLVLLFQDREILQLQQNWIFTLV</sequence>
<dbReference type="AlphaFoldDB" id="A0AAW1C1P4"/>
<accession>A0AAW1C1P4</accession>
<dbReference type="Proteomes" id="UP001474421">
    <property type="component" value="Unassembled WGS sequence"/>
</dbReference>
<reference evidence="1 2" key="1">
    <citation type="journal article" date="2024" name="Proc. Natl. Acad. Sci. U.S.A.">
        <title>The genetic regulatory architecture and epigenomic basis for age-related changes in rattlesnake venom.</title>
        <authorList>
            <person name="Hogan M.P."/>
            <person name="Holding M.L."/>
            <person name="Nystrom G.S."/>
            <person name="Colston T.J."/>
            <person name="Bartlett D.A."/>
            <person name="Mason A.J."/>
            <person name="Ellsworth S.A."/>
            <person name="Rautsaw R.M."/>
            <person name="Lawrence K.C."/>
            <person name="Strickland J.L."/>
            <person name="He B."/>
            <person name="Fraser P."/>
            <person name="Margres M.J."/>
            <person name="Gilbert D.M."/>
            <person name="Gibbs H.L."/>
            <person name="Parkinson C.L."/>
            <person name="Rokyta D.R."/>
        </authorList>
    </citation>
    <scope>NUCLEOTIDE SEQUENCE [LARGE SCALE GENOMIC DNA]</scope>
    <source>
        <strain evidence="1">DRR0105</strain>
    </source>
</reference>
<gene>
    <name evidence="1" type="ORF">NXF25_007052</name>
</gene>